<accession>A0AAX6FR29</accession>
<protein>
    <recommendedName>
        <fullName evidence="2">J domain-containing protein</fullName>
    </recommendedName>
</protein>
<dbReference type="InterPro" id="IPR024593">
    <property type="entry name" value="DUF3444"/>
</dbReference>
<feature type="compositionally biased region" description="Basic residues" evidence="1">
    <location>
        <begin position="1"/>
        <end position="18"/>
    </location>
</feature>
<dbReference type="Proteomes" id="UP001140949">
    <property type="component" value="Unassembled WGS sequence"/>
</dbReference>
<feature type="domain" description="J" evidence="2">
    <location>
        <begin position="85"/>
        <end position="150"/>
    </location>
</feature>
<feature type="region of interest" description="Disordered" evidence="1">
    <location>
        <begin position="1"/>
        <end position="31"/>
    </location>
</feature>
<proteinExistence type="predicted"/>
<reference evidence="3" key="1">
    <citation type="journal article" date="2023" name="GigaByte">
        <title>Genome assembly of the bearded iris, Iris pallida Lam.</title>
        <authorList>
            <person name="Bruccoleri R.E."/>
            <person name="Oakeley E.J."/>
            <person name="Faust A.M.E."/>
            <person name="Altorfer M."/>
            <person name="Dessus-Babus S."/>
            <person name="Burckhardt D."/>
            <person name="Oertli M."/>
            <person name="Naumann U."/>
            <person name="Petersen F."/>
            <person name="Wong J."/>
        </authorList>
    </citation>
    <scope>NUCLEOTIDE SEQUENCE</scope>
    <source>
        <strain evidence="3">GSM-AAB239-AS_SAM_17_03QT</strain>
    </source>
</reference>
<comment type="caution">
    <text evidence="3">The sequence shown here is derived from an EMBL/GenBank/DDBJ whole genome shotgun (WGS) entry which is preliminary data.</text>
</comment>
<dbReference type="EMBL" id="JANAVB010027196">
    <property type="protein sequence ID" value="KAJ6818478.1"/>
    <property type="molecule type" value="Genomic_DNA"/>
</dbReference>
<sequence length="503" mass="56613">MAAKKSIPKAKAKAKAKPKSTGSGSGSDADPEALRLRSLAVSRLQSSAFKSALKYARRARRLSPSLPGIDLMVTALKILRCSPDDHYRVLLLHPLSPLPLVEKQHRTLTLTLEKSHPSSVPGAAEALERISVSFLFLSDPTRKERLDERIRIEEESAAAPKEKEGVDSFWTACGTCRLLHEFDRKYIGHRLICPGCKKSFLAVETKEEEAAAARVSRVTGARSKSRSRPRIPEKTLAQIQMEIARERADKKRKSVVSVKEEEEEEAMDMSLTAVGDAEFYNFDEDRAEKSFAKGQVWAIYDDDDGMPRHYGLVEDVVSLNPFRVRMRWLDVQMSGDEALALLEKSGQYLSSGRFKVGRTVNIDSVNLFSHLVGCERAAKEVYRIYPKKGSVWALYPQGGGEEEERRYDIVVFLTSYSETYGLSMAYLEKVEGFNAVFKRREVGCHAVRLLEKDDVRLFSHQIPARKLSYEEDESLPKECWELDPASLPSETCLASGRKRLTEC</sequence>
<dbReference type="InterPro" id="IPR001623">
    <property type="entry name" value="DnaJ_domain"/>
</dbReference>
<evidence type="ECO:0000256" key="1">
    <source>
        <dbReference type="SAM" id="MobiDB-lite"/>
    </source>
</evidence>
<keyword evidence="4" id="KW-1185">Reference proteome</keyword>
<gene>
    <name evidence="3" type="ORF">M6B38_406060</name>
</gene>
<dbReference type="PANTHER" id="PTHR44137">
    <property type="entry name" value="BNAC03G44070D PROTEIN"/>
    <property type="match status" value="1"/>
</dbReference>
<evidence type="ECO:0000259" key="2">
    <source>
        <dbReference type="PROSITE" id="PS50076"/>
    </source>
</evidence>
<dbReference type="PROSITE" id="PS50076">
    <property type="entry name" value="DNAJ_2"/>
    <property type="match status" value="1"/>
</dbReference>
<dbReference type="Pfam" id="PF23551">
    <property type="entry name" value="Zn_ribbon_20"/>
    <property type="match status" value="1"/>
</dbReference>
<dbReference type="AlphaFoldDB" id="A0AAX6FR29"/>
<evidence type="ECO:0000313" key="4">
    <source>
        <dbReference type="Proteomes" id="UP001140949"/>
    </source>
</evidence>
<dbReference type="Pfam" id="PF11926">
    <property type="entry name" value="DUF3444"/>
    <property type="match status" value="1"/>
</dbReference>
<reference evidence="3" key="2">
    <citation type="submission" date="2023-04" db="EMBL/GenBank/DDBJ databases">
        <authorList>
            <person name="Bruccoleri R.E."/>
            <person name="Oakeley E.J."/>
            <person name="Faust A.-M."/>
            <person name="Dessus-Babus S."/>
            <person name="Altorfer M."/>
            <person name="Burckhardt D."/>
            <person name="Oertli M."/>
            <person name="Naumann U."/>
            <person name="Petersen F."/>
            <person name="Wong J."/>
        </authorList>
    </citation>
    <scope>NUCLEOTIDE SEQUENCE</scope>
    <source>
        <strain evidence="3">GSM-AAB239-AS_SAM_17_03QT</strain>
        <tissue evidence="3">Leaf</tissue>
    </source>
</reference>
<evidence type="ECO:0000313" key="3">
    <source>
        <dbReference type="EMBL" id="KAJ6818478.1"/>
    </source>
</evidence>
<dbReference type="InterPro" id="IPR056988">
    <property type="entry name" value="Zn_ribbon_pln"/>
</dbReference>
<organism evidence="3 4">
    <name type="scientific">Iris pallida</name>
    <name type="common">Sweet iris</name>
    <dbReference type="NCBI Taxonomy" id="29817"/>
    <lineage>
        <taxon>Eukaryota</taxon>
        <taxon>Viridiplantae</taxon>
        <taxon>Streptophyta</taxon>
        <taxon>Embryophyta</taxon>
        <taxon>Tracheophyta</taxon>
        <taxon>Spermatophyta</taxon>
        <taxon>Magnoliopsida</taxon>
        <taxon>Liliopsida</taxon>
        <taxon>Asparagales</taxon>
        <taxon>Iridaceae</taxon>
        <taxon>Iridoideae</taxon>
        <taxon>Irideae</taxon>
        <taxon>Iris</taxon>
    </lineage>
</organism>
<dbReference type="PANTHER" id="PTHR44137:SF24">
    <property type="entry name" value="DNAJ HEAT SHOCK N-TERMINAL DOMAIN-CONTAINING PROTEIN"/>
    <property type="match status" value="1"/>
</dbReference>
<name>A0AAX6FR29_IRIPA</name>